<proteinExistence type="predicted"/>
<evidence type="ECO:0000256" key="1">
    <source>
        <dbReference type="SAM" id="MobiDB-lite"/>
    </source>
</evidence>
<comment type="caution">
    <text evidence="2">The sequence shown here is derived from an EMBL/GenBank/DDBJ whole genome shotgun (WGS) entry which is preliminary data.</text>
</comment>
<sequence length="244" mass="27378">MDSPEHRSPASGSKGSSGGDSRPAEGPSATDVPGGLDSQKTCREATGTRHILDVIPEEDDLFEPFHSLYRKARQDFCYRLSKAVDVHFSKMLLQREDSALRQAVDRMINNTAHTVVPSGEMTREYIEADGRLIEPHPDQEWRLGRTPEGPLECAYINLFLWVYAGLHGFWRTRLDGEMAVVVNVSRYRISVKGVLPDDVARVLYRPDEEGGIPSAIGAKYERRYNDLSRQRSASQAEETSDPPF</sequence>
<accession>A0A9X2Q5I9</accession>
<organism evidence="2 3">
    <name type="scientific">Salinibacter ruber</name>
    <dbReference type="NCBI Taxonomy" id="146919"/>
    <lineage>
        <taxon>Bacteria</taxon>
        <taxon>Pseudomonadati</taxon>
        <taxon>Rhodothermota</taxon>
        <taxon>Rhodothermia</taxon>
        <taxon>Rhodothermales</taxon>
        <taxon>Salinibacteraceae</taxon>
        <taxon>Salinibacter</taxon>
    </lineage>
</organism>
<evidence type="ECO:0000313" key="3">
    <source>
        <dbReference type="Proteomes" id="UP001155057"/>
    </source>
</evidence>
<dbReference type="RefSeq" id="WP_259124695.1">
    <property type="nucleotide sequence ID" value="NZ_JANUAE010000023.1"/>
</dbReference>
<dbReference type="EMBL" id="JANUAE010000023">
    <property type="protein sequence ID" value="MCS3712009.1"/>
    <property type="molecule type" value="Genomic_DNA"/>
</dbReference>
<dbReference type="Proteomes" id="UP001155057">
    <property type="component" value="Unassembled WGS sequence"/>
</dbReference>
<name>A0A9X2Q5I9_9BACT</name>
<feature type="region of interest" description="Disordered" evidence="1">
    <location>
        <begin position="1"/>
        <end position="42"/>
    </location>
</feature>
<dbReference type="AlphaFoldDB" id="A0A9X2Q5I9"/>
<reference evidence="2" key="1">
    <citation type="submission" date="2022-08" db="EMBL/GenBank/DDBJ databases">
        <title>Genomic Encyclopedia of Type Strains, Phase V (KMG-V): Genome sequencing to study the core and pangenomes of soil and plant-associated prokaryotes.</title>
        <authorList>
            <person name="Whitman W."/>
        </authorList>
    </citation>
    <scope>NUCLEOTIDE SEQUENCE</scope>
    <source>
        <strain evidence="2">SP3049</strain>
    </source>
</reference>
<evidence type="ECO:0000313" key="2">
    <source>
        <dbReference type="EMBL" id="MCS3712009.1"/>
    </source>
</evidence>
<protein>
    <submittedName>
        <fullName evidence="2">Uncharacterized protein</fullName>
    </submittedName>
</protein>
<gene>
    <name evidence="2" type="ORF">GGP61_003645</name>
</gene>